<evidence type="ECO:0000313" key="4">
    <source>
        <dbReference type="Proteomes" id="UP001209701"/>
    </source>
</evidence>
<dbReference type="Pfam" id="PF07589">
    <property type="entry name" value="PEP-CTERM"/>
    <property type="match status" value="1"/>
</dbReference>
<gene>
    <name evidence="3" type="ORF">LNV07_07755</name>
</gene>
<feature type="domain" description="Ice-binding protein C-terminal" evidence="2">
    <location>
        <begin position="222"/>
        <end position="246"/>
    </location>
</feature>
<name>A0ABT2YDB8_9BURK</name>
<dbReference type="InterPro" id="IPR013424">
    <property type="entry name" value="Ice-binding_C"/>
</dbReference>
<accession>A0ABT2YDB8</accession>
<protein>
    <submittedName>
        <fullName evidence="3">PEP-CTERM sorting domain-containing protein</fullName>
    </submittedName>
</protein>
<evidence type="ECO:0000256" key="1">
    <source>
        <dbReference type="SAM" id="SignalP"/>
    </source>
</evidence>
<comment type="caution">
    <text evidence="3">The sequence shown here is derived from an EMBL/GenBank/DDBJ whole genome shotgun (WGS) entry which is preliminary data.</text>
</comment>
<dbReference type="RefSeq" id="WP_263570614.1">
    <property type="nucleotide sequence ID" value="NZ_JAJIRN010000003.1"/>
</dbReference>
<proteinExistence type="predicted"/>
<reference evidence="3 4" key="1">
    <citation type="submission" date="2021-11" db="EMBL/GenBank/DDBJ databases">
        <authorList>
            <person name="Liang Q."/>
            <person name="Mou H."/>
            <person name="Liu Z."/>
        </authorList>
    </citation>
    <scope>NUCLEOTIDE SEQUENCE [LARGE SCALE GENOMIC DNA]</scope>
    <source>
        <strain evidence="3 4">CHU3</strain>
    </source>
</reference>
<feature type="signal peptide" evidence="1">
    <location>
        <begin position="1"/>
        <end position="30"/>
    </location>
</feature>
<dbReference type="EMBL" id="JAJIRN010000003">
    <property type="protein sequence ID" value="MCV2367990.1"/>
    <property type="molecule type" value="Genomic_DNA"/>
</dbReference>
<sequence>MKNRALIRLARTAAIAVAATMPLWVAQAGAAELFNNGPVVNANGLSVKAASAATLSFSAKTVSKNALAEDFTVTGADWLISSIDFFALQNNASTFTLKDVSWSILAGDANNGSVIASGVTALSNGGLLGYRVTDTTLTDKTRSIYRASADIADVSLTAGHYWLRWSMTGALSSGPWTAPTSDARLGNAMQSANGSSFASILDAGSQVGVELPFVLNGAMLAAVPEPSTAALALLGGLGLLAATRRRTR</sequence>
<dbReference type="NCBIfam" id="TIGR02595">
    <property type="entry name" value="PEP_CTERM"/>
    <property type="match status" value="1"/>
</dbReference>
<keyword evidence="1" id="KW-0732">Signal</keyword>
<organism evidence="3 4">
    <name type="scientific">Roseateles oligotrophus</name>
    <dbReference type="NCBI Taxonomy" id="1769250"/>
    <lineage>
        <taxon>Bacteria</taxon>
        <taxon>Pseudomonadati</taxon>
        <taxon>Pseudomonadota</taxon>
        <taxon>Betaproteobacteria</taxon>
        <taxon>Burkholderiales</taxon>
        <taxon>Sphaerotilaceae</taxon>
        <taxon>Roseateles</taxon>
    </lineage>
</organism>
<feature type="chain" id="PRO_5047215422" evidence="1">
    <location>
        <begin position="31"/>
        <end position="248"/>
    </location>
</feature>
<evidence type="ECO:0000313" key="3">
    <source>
        <dbReference type="EMBL" id="MCV2367990.1"/>
    </source>
</evidence>
<evidence type="ECO:0000259" key="2">
    <source>
        <dbReference type="Pfam" id="PF07589"/>
    </source>
</evidence>
<keyword evidence="4" id="KW-1185">Reference proteome</keyword>
<dbReference type="Proteomes" id="UP001209701">
    <property type="component" value="Unassembled WGS sequence"/>
</dbReference>